<feature type="domain" description="COR" evidence="2">
    <location>
        <begin position="71"/>
        <end position="210"/>
    </location>
</feature>
<organism evidence="3 4">
    <name type="scientific">Dreissena polymorpha</name>
    <name type="common">Zebra mussel</name>
    <name type="synonym">Mytilus polymorpha</name>
    <dbReference type="NCBI Taxonomy" id="45954"/>
    <lineage>
        <taxon>Eukaryota</taxon>
        <taxon>Metazoa</taxon>
        <taxon>Spiralia</taxon>
        <taxon>Lophotrochozoa</taxon>
        <taxon>Mollusca</taxon>
        <taxon>Bivalvia</taxon>
        <taxon>Autobranchia</taxon>
        <taxon>Heteroconchia</taxon>
        <taxon>Euheterodonta</taxon>
        <taxon>Imparidentia</taxon>
        <taxon>Neoheterodontei</taxon>
        <taxon>Myida</taxon>
        <taxon>Dreissenoidea</taxon>
        <taxon>Dreissenidae</taxon>
        <taxon>Dreissena</taxon>
    </lineage>
</organism>
<proteinExistence type="predicted"/>
<dbReference type="Pfam" id="PF16095">
    <property type="entry name" value="COR-A"/>
    <property type="match status" value="1"/>
</dbReference>
<evidence type="ECO:0000313" key="3">
    <source>
        <dbReference type="EMBL" id="KAH3847039.1"/>
    </source>
</evidence>
<evidence type="ECO:0000259" key="2">
    <source>
        <dbReference type="Pfam" id="PF16095"/>
    </source>
</evidence>
<dbReference type="EMBL" id="JAIWYP010000003">
    <property type="protein sequence ID" value="KAH3847039.1"/>
    <property type="molecule type" value="Genomic_DNA"/>
</dbReference>
<dbReference type="Proteomes" id="UP000828390">
    <property type="component" value="Unassembled WGS sequence"/>
</dbReference>
<reference evidence="3" key="1">
    <citation type="journal article" date="2019" name="bioRxiv">
        <title>The Genome of the Zebra Mussel, Dreissena polymorpha: A Resource for Invasive Species Research.</title>
        <authorList>
            <person name="McCartney M.A."/>
            <person name="Auch B."/>
            <person name="Kono T."/>
            <person name="Mallez S."/>
            <person name="Zhang Y."/>
            <person name="Obille A."/>
            <person name="Becker A."/>
            <person name="Abrahante J.E."/>
            <person name="Garbe J."/>
            <person name="Badalamenti J.P."/>
            <person name="Herman A."/>
            <person name="Mangelson H."/>
            <person name="Liachko I."/>
            <person name="Sullivan S."/>
            <person name="Sone E.D."/>
            <person name="Koren S."/>
            <person name="Silverstein K.A.T."/>
            <person name="Beckman K.B."/>
            <person name="Gohl D.M."/>
        </authorList>
    </citation>
    <scope>NUCLEOTIDE SEQUENCE</scope>
    <source>
        <strain evidence="3">Duluth1</strain>
        <tissue evidence="3">Whole animal</tissue>
    </source>
</reference>
<keyword evidence="1" id="KW-0677">Repeat</keyword>
<reference evidence="3" key="2">
    <citation type="submission" date="2020-11" db="EMBL/GenBank/DDBJ databases">
        <authorList>
            <person name="McCartney M.A."/>
            <person name="Auch B."/>
            <person name="Kono T."/>
            <person name="Mallez S."/>
            <person name="Becker A."/>
            <person name="Gohl D.M."/>
            <person name="Silverstein K.A.T."/>
            <person name="Koren S."/>
            <person name="Bechman K.B."/>
            <person name="Herman A."/>
            <person name="Abrahante J.E."/>
            <person name="Garbe J."/>
        </authorList>
    </citation>
    <scope>NUCLEOTIDE SEQUENCE</scope>
    <source>
        <strain evidence="3">Duluth1</strain>
        <tissue evidence="3">Whole animal</tissue>
    </source>
</reference>
<dbReference type="InterPro" id="IPR032171">
    <property type="entry name" value="COR-A"/>
</dbReference>
<evidence type="ECO:0000313" key="4">
    <source>
        <dbReference type="Proteomes" id="UP000828390"/>
    </source>
</evidence>
<protein>
    <recommendedName>
        <fullName evidence="2">COR domain-containing protein</fullName>
    </recommendedName>
</protein>
<keyword evidence="4" id="KW-1185">Reference proteome</keyword>
<dbReference type="InterPro" id="IPR036388">
    <property type="entry name" value="WH-like_DNA-bd_sf"/>
</dbReference>
<gene>
    <name evidence="3" type="ORF">DPMN_089351</name>
</gene>
<comment type="caution">
    <text evidence="3">The sequence shown here is derived from an EMBL/GenBank/DDBJ whole genome shotgun (WGS) entry which is preliminary data.</text>
</comment>
<sequence length="389" mass="46168">MAGNDEDKEIQKDNYFDEAQRSFERSSILHHIHSKKFLVNNVRIEDPVFHDIRREIKLLAEKQDYWCEKYPVKWIQMEQSFDKLRHKGYQLLHMTEIDMENSLLIHPLTEQELALFLDIQHRHGNILYFNTDQLKNLVVLAPEWIIDVFRCFINHKHNKFPHNLEHWSAYENNAILKPEVFNEIMNESPPEIKHNSEHVLQYMEHLDVMAKPLKEEDIEPTDLQHHQQDTVDLAVHLNPHFVDFHIVPCRLKKPPPPIAQFTSPELCKKTPVVCFVFVQNFMPPSFFHRLVAVCIRTWPISRAGRKNLLYNGLAAFDMTETYVLTIWYNDHIIYARITSCTNDMISGLNFEKCQEVRLILRKICLNFQASHRKTHGLLQRSKSTYNVRI</sequence>
<dbReference type="AlphaFoldDB" id="A0A9D4KWS0"/>
<name>A0A9D4KWS0_DREPO</name>
<dbReference type="Gene3D" id="1.10.10.10">
    <property type="entry name" value="Winged helix-like DNA-binding domain superfamily/Winged helix DNA-binding domain"/>
    <property type="match status" value="1"/>
</dbReference>
<accession>A0A9D4KWS0</accession>
<evidence type="ECO:0000256" key="1">
    <source>
        <dbReference type="ARBA" id="ARBA00022737"/>
    </source>
</evidence>